<dbReference type="OrthoDB" id="1807877at2"/>
<dbReference type="EMBL" id="LSRS01000002">
    <property type="protein sequence ID" value="KAF1086202.1"/>
    <property type="molecule type" value="Genomic_DNA"/>
</dbReference>
<dbReference type="InterPro" id="IPR012347">
    <property type="entry name" value="Ferritin-like"/>
</dbReference>
<dbReference type="Gene3D" id="1.20.1260.10">
    <property type="match status" value="2"/>
</dbReference>
<reference evidence="1" key="1">
    <citation type="submission" date="2016-02" db="EMBL/GenBank/DDBJ databases">
        <title>Draft Genome Sequence of Sporotomaculum syntrophicum Strain FB, a Syntrophic Benzoate Degrader.</title>
        <authorList>
            <person name="Nobu M.K."/>
            <person name="Narihiro T."/>
            <person name="Qiu Y.-L."/>
            <person name="Ohashi A."/>
            <person name="Liu W.-T."/>
            <person name="Yuji S."/>
        </authorList>
    </citation>
    <scope>NUCLEOTIDE SEQUENCE</scope>
    <source>
        <strain evidence="1">FB</strain>
    </source>
</reference>
<dbReference type="RefSeq" id="WP_161821320.1">
    <property type="nucleotide sequence ID" value="NZ_LSRS01000002.1"/>
</dbReference>
<organism evidence="1 2">
    <name type="scientific">Sporotomaculum syntrophicum</name>
    <dbReference type="NCBI Taxonomy" id="182264"/>
    <lineage>
        <taxon>Bacteria</taxon>
        <taxon>Bacillati</taxon>
        <taxon>Bacillota</taxon>
        <taxon>Clostridia</taxon>
        <taxon>Eubacteriales</taxon>
        <taxon>Desulfallaceae</taxon>
        <taxon>Sporotomaculum</taxon>
    </lineage>
</organism>
<evidence type="ECO:0000313" key="2">
    <source>
        <dbReference type="Proteomes" id="UP000798488"/>
    </source>
</evidence>
<proteinExistence type="predicted"/>
<accession>A0A9D3AYL4</accession>
<evidence type="ECO:0008006" key="3">
    <source>
        <dbReference type="Google" id="ProtNLM"/>
    </source>
</evidence>
<evidence type="ECO:0000313" key="1">
    <source>
        <dbReference type="EMBL" id="KAF1086202.1"/>
    </source>
</evidence>
<dbReference type="InterPro" id="IPR021617">
    <property type="entry name" value="DUF3231"/>
</dbReference>
<sequence>MKISTIINKTPDIGKSAVAKQHKLTIAEAANLWNKLLARYDLIESILIFMNYVKDKDLRNEAQILLKKISQQTQQLEKVMAEYSVPLTPRPPSEIKILEDIASITDRYIFSRIFNDIKRFLPVDMVAFIQSTSSQMRNFFKKFLLEEMDIYNGLQDLGLKKNWLQAQPEYKGNKSGGQENPTIIEAAQMWVKLSARYDTAEFTNHMKNIATDPDLRAAISIGQDTLKKQSSELEKMMQKYAVPLPGKPPEAEITAQTSDAVSDRYIYRQIFRGIQSFLPIHMIAFQESINPAVQKKFKDLLTEEIDIYDKFISYGILKGWVFKPPSFKG</sequence>
<keyword evidence="2" id="KW-1185">Reference proteome</keyword>
<dbReference type="Proteomes" id="UP000798488">
    <property type="component" value="Unassembled WGS sequence"/>
</dbReference>
<gene>
    <name evidence="1" type="ORF">SPSYN_00943</name>
</gene>
<comment type="caution">
    <text evidence="1">The sequence shown here is derived from an EMBL/GenBank/DDBJ whole genome shotgun (WGS) entry which is preliminary data.</text>
</comment>
<dbReference type="Pfam" id="PF11553">
    <property type="entry name" value="DUF3231"/>
    <property type="match status" value="2"/>
</dbReference>
<dbReference type="AlphaFoldDB" id="A0A9D3AYL4"/>
<name>A0A9D3AYL4_9FIRM</name>
<protein>
    <recommendedName>
        <fullName evidence="3">DUF3231 family protein</fullName>
    </recommendedName>
</protein>